<evidence type="ECO:0000256" key="1">
    <source>
        <dbReference type="ARBA" id="ARBA00004514"/>
    </source>
</evidence>
<evidence type="ECO:0000256" key="4">
    <source>
        <dbReference type="ARBA" id="ARBA00022859"/>
    </source>
</evidence>
<dbReference type="GO" id="GO:0005829">
    <property type="term" value="C:cytosol"/>
    <property type="evidence" value="ECO:0007669"/>
    <property type="project" value="UniProtKB-SubCell"/>
</dbReference>
<accession>A0A668RY14</accession>
<feature type="domain" description="CARD" evidence="6">
    <location>
        <begin position="35"/>
        <end position="101"/>
    </location>
</feature>
<dbReference type="InterPro" id="IPR051249">
    <property type="entry name" value="NLRP_Inflammasome"/>
</dbReference>
<evidence type="ECO:0000259" key="6">
    <source>
        <dbReference type="PROSITE" id="PS50209"/>
    </source>
</evidence>
<evidence type="ECO:0000313" key="7">
    <source>
        <dbReference type="Ensembl" id="ENSOABP00000008988.2"/>
    </source>
</evidence>
<dbReference type="Proteomes" id="UP000472276">
    <property type="component" value="Unassembled WGS sequence"/>
</dbReference>
<dbReference type="GO" id="GO:0045087">
    <property type="term" value="P:innate immune response"/>
    <property type="evidence" value="ECO:0007669"/>
    <property type="project" value="UniProtKB-KW"/>
</dbReference>
<keyword evidence="4" id="KW-0391">Immunity</keyword>
<dbReference type="InterPro" id="IPR001315">
    <property type="entry name" value="CARD"/>
</dbReference>
<dbReference type="Gene3D" id="1.10.533.10">
    <property type="entry name" value="Death Domain, Fas"/>
    <property type="match status" value="1"/>
</dbReference>
<reference evidence="7" key="1">
    <citation type="submission" date="2025-08" db="UniProtKB">
        <authorList>
            <consortium name="Ensembl"/>
        </authorList>
    </citation>
    <scope>IDENTIFICATION</scope>
</reference>
<keyword evidence="2" id="KW-0963">Cytoplasm</keyword>
<dbReference type="OMA" id="PQACESM"/>
<dbReference type="Ensembl" id="ENSOABT00000009312.2">
    <property type="protein sequence ID" value="ENSOABP00000008988.2"/>
    <property type="gene ID" value="ENSOABG00000004855.2"/>
</dbReference>
<keyword evidence="5" id="KW-0395">Inflammatory response</keyword>
<evidence type="ECO:0000256" key="2">
    <source>
        <dbReference type="ARBA" id="ARBA00022490"/>
    </source>
</evidence>
<dbReference type="Pfam" id="PF00619">
    <property type="entry name" value="CARD"/>
    <property type="match status" value="1"/>
</dbReference>
<evidence type="ECO:0000313" key="8">
    <source>
        <dbReference type="Proteomes" id="UP000472276"/>
    </source>
</evidence>
<dbReference type="GO" id="GO:0006954">
    <property type="term" value="P:inflammatory response"/>
    <property type="evidence" value="ECO:0007669"/>
    <property type="project" value="UniProtKB-KW"/>
</dbReference>
<comment type="subcellular location">
    <subcellularLocation>
        <location evidence="1">Cytoplasm</location>
        <location evidence="1">Cytosol</location>
    </subcellularLocation>
</comment>
<organism evidence="7 8">
    <name type="scientific">Oreochromis aureus</name>
    <name type="common">Israeli tilapia</name>
    <name type="synonym">Chromis aureus</name>
    <dbReference type="NCBI Taxonomy" id="47969"/>
    <lineage>
        <taxon>Eukaryota</taxon>
        <taxon>Metazoa</taxon>
        <taxon>Chordata</taxon>
        <taxon>Craniata</taxon>
        <taxon>Vertebrata</taxon>
        <taxon>Euteleostomi</taxon>
        <taxon>Actinopterygii</taxon>
        <taxon>Neopterygii</taxon>
        <taxon>Teleostei</taxon>
        <taxon>Neoteleostei</taxon>
        <taxon>Acanthomorphata</taxon>
        <taxon>Ovalentaria</taxon>
        <taxon>Cichlomorphae</taxon>
        <taxon>Cichliformes</taxon>
        <taxon>Cichlidae</taxon>
        <taxon>African cichlids</taxon>
        <taxon>Pseudocrenilabrinae</taxon>
        <taxon>Oreochromini</taxon>
        <taxon>Oreochromis</taxon>
    </lineage>
</organism>
<evidence type="ECO:0000256" key="3">
    <source>
        <dbReference type="ARBA" id="ARBA00022588"/>
    </source>
</evidence>
<evidence type="ECO:0000256" key="5">
    <source>
        <dbReference type="ARBA" id="ARBA00023198"/>
    </source>
</evidence>
<protein>
    <recommendedName>
        <fullName evidence="6">CARD domain-containing protein</fullName>
    </recommendedName>
</protein>
<dbReference type="GO" id="GO:0042981">
    <property type="term" value="P:regulation of apoptotic process"/>
    <property type="evidence" value="ECO:0007669"/>
    <property type="project" value="InterPro"/>
</dbReference>
<keyword evidence="3" id="KW-0399">Innate immunity</keyword>
<dbReference type="PANTHER" id="PTHR46985:SF2">
    <property type="entry name" value="APOPTOSIS-ASSOCIATED SPECK-LIKE PROTEIN CONTAINING A CARD"/>
    <property type="match status" value="1"/>
</dbReference>
<reference evidence="7" key="2">
    <citation type="submission" date="2025-09" db="UniProtKB">
        <authorList>
            <consortium name="Ensembl"/>
        </authorList>
    </citation>
    <scope>IDENTIFICATION</scope>
</reference>
<dbReference type="SUPFAM" id="SSF47986">
    <property type="entry name" value="DEATH domain"/>
    <property type="match status" value="1"/>
</dbReference>
<keyword evidence="8" id="KW-1185">Reference proteome</keyword>
<name>A0A668RY14_OREAU</name>
<dbReference type="PANTHER" id="PTHR46985">
    <property type="entry name" value="NACHT, LRR AND PYD DOMAINS-CONTAINING PROTEIN 1"/>
    <property type="match status" value="1"/>
</dbReference>
<dbReference type="AlphaFoldDB" id="A0A668RY14"/>
<dbReference type="InterPro" id="IPR011029">
    <property type="entry name" value="DEATH-like_dom_sf"/>
</dbReference>
<proteinExistence type="predicted"/>
<sequence>MKTVRLTSTYWHTVRVCDVVFSNTGGPKTLSPLLKRSKLIQTITLVMPIADELRQQGLIHPETYNKIQAARTSQDQMRKLYNVLTTTKSKSSFYRILQEIEPQACESM</sequence>
<dbReference type="PROSITE" id="PS50209">
    <property type="entry name" value="CARD"/>
    <property type="match status" value="1"/>
</dbReference>